<keyword evidence="2" id="KW-1185">Reference proteome</keyword>
<comment type="caution">
    <text evidence="1">The sequence shown here is derived from an EMBL/GenBank/DDBJ whole genome shotgun (WGS) entry which is preliminary data.</text>
</comment>
<protein>
    <submittedName>
        <fullName evidence="1">Uncharacterized protein</fullName>
    </submittedName>
</protein>
<dbReference type="RefSeq" id="WP_214435676.1">
    <property type="nucleotide sequence ID" value="NZ_CAWPUQ010000174.1"/>
</dbReference>
<evidence type="ECO:0000313" key="2">
    <source>
        <dbReference type="Proteomes" id="UP000662314"/>
    </source>
</evidence>
<sequence>MVSLSVVVVVVCLWYVMAESVDMENQHLTDAEVATQLHQLIHHIEAQLNAQELSTSWLMKRSLSYLARALLFYSLATRQEPPHIDLAPICTTEPLLPDKVDPNKFE</sequence>
<name>A0A8J7IHP0_9NOST</name>
<evidence type="ECO:0000313" key="1">
    <source>
        <dbReference type="EMBL" id="MBH8576957.1"/>
    </source>
</evidence>
<gene>
    <name evidence="1" type="ORF">I8752_29040</name>
</gene>
<reference evidence="1 2" key="1">
    <citation type="journal article" date="2021" name="Int. J. Syst. Evol. Microbiol.">
        <title>Amazonocrinis nigriterrae gen. nov., sp. nov., Atlanticothrix silvestris gen. nov., sp. nov. and Dendronalium phyllosphericum gen. nov., sp. nov., nostocacean cyanobacteria from Brazilian environments.</title>
        <authorList>
            <person name="Alvarenga D.O."/>
            <person name="Andreote A.P.D."/>
            <person name="Branco L.H.Z."/>
            <person name="Delbaje E."/>
            <person name="Cruz R.B."/>
            <person name="Varani A.M."/>
            <person name="Fiore M.F."/>
        </authorList>
    </citation>
    <scope>NUCLEOTIDE SEQUENCE [LARGE SCALE GENOMIC DNA]</scope>
    <source>
        <strain evidence="1 2">CENA369</strain>
    </source>
</reference>
<dbReference type="AlphaFoldDB" id="A0A8J7IHP0"/>
<dbReference type="EMBL" id="JAECZA010000245">
    <property type="protein sequence ID" value="MBH8576957.1"/>
    <property type="molecule type" value="Genomic_DNA"/>
</dbReference>
<accession>A0A8J7IHP0</accession>
<organism evidence="1 2">
    <name type="scientific">Dendronalium phyllosphericum CENA369</name>
    <dbReference type="NCBI Taxonomy" id="1725256"/>
    <lineage>
        <taxon>Bacteria</taxon>
        <taxon>Bacillati</taxon>
        <taxon>Cyanobacteriota</taxon>
        <taxon>Cyanophyceae</taxon>
        <taxon>Nostocales</taxon>
        <taxon>Nostocaceae</taxon>
        <taxon>Dendronalium</taxon>
        <taxon>Dendronalium phyllosphericum</taxon>
    </lineage>
</organism>
<proteinExistence type="predicted"/>
<dbReference type="Proteomes" id="UP000662314">
    <property type="component" value="Unassembled WGS sequence"/>
</dbReference>